<feature type="domain" description="tRNA-specific 2-thiouridylase MnmA-like C-terminal" evidence="10">
    <location>
        <begin position="299"/>
        <end position="375"/>
    </location>
</feature>
<dbReference type="Gene3D" id="2.30.30.280">
    <property type="entry name" value="Adenine nucleotide alpha hydrolases-like domains"/>
    <property type="match status" value="1"/>
</dbReference>
<feature type="site" description="Interaction with tRNA" evidence="9">
    <location>
        <position position="149"/>
    </location>
</feature>
<keyword evidence="13" id="KW-1185">Reference proteome</keyword>
<accession>A0A858PYS0</accession>
<dbReference type="GO" id="GO:0000049">
    <property type="term" value="F:tRNA binding"/>
    <property type="evidence" value="ECO:0007669"/>
    <property type="project" value="UniProtKB-KW"/>
</dbReference>
<evidence type="ECO:0000313" key="13">
    <source>
        <dbReference type="Proteomes" id="UP000500930"/>
    </source>
</evidence>
<dbReference type="GO" id="GO:0005524">
    <property type="term" value="F:ATP binding"/>
    <property type="evidence" value="ECO:0007669"/>
    <property type="project" value="UniProtKB-KW"/>
</dbReference>
<dbReference type="InterPro" id="IPR046885">
    <property type="entry name" value="MnmA-like_C"/>
</dbReference>
<dbReference type="HAMAP" id="MF_00144">
    <property type="entry name" value="tRNA_thiouridyl_MnmA"/>
    <property type="match status" value="1"/>
</dbReference>
<feature type="active site" description="Nucleophile" evidence="9">
    <location>
        <position position="124"/>
    </location>
</feature>
<dbReference type="AlphaFoldDB" id="A0A858PYS0"/>
<feature type="binding site" evidence="9">
    <location>
        <position position="56"/>
    </location>
    <ligand>
        <name>ATP</name>
        <dbReference type="ChEBI" id="CHEBI:30616"/>
    </ligand>
</feature>
<proteinExistence type="inferred from homology"/>
<feature type="binding site" evidence="9">
    <location>
        <position position="148"/>
    </location>
    <ligand>
        <name>ATP</name>
        <dbReference type="ChEBI" id="CHEBI:30616"/>
    </ligand>
</feature>
<feature type="binding site" evidence="9">
    <location>
        <begin position="30"/>
        <end position="37"/>
    </location>
    <ligand>
        <name>ATP</name>
        <dbReference type="ChEBI" id="CHEBI:30616"/>
    </ligand>
</feature>
<evidence type="ECO:0000256" key="3">
    <source>
        <dbReference type="ARBA" id="ARBA00022694"/>
    </source>
</evidence>
<evidence type="ECO:0000256" key="1">
    <source>
        <dbReference type="ARBA" id="ARBA00022555"/>
    </source>
</evidence>
<feature type="domain" description="tRNA-specific 2-thiouridylase MnmA-like central" evidence="11">
    <location>
        <begin position="237"/>
        <end position="291"/>
    </location>
</feature>
<feature type="active site" description="Cysteine persulfide intermediate" evidence="9">
    <location>
        <position position="220"/>
    </location>
</feature>
<keyword evidence="9" id="KW-0963">Cytoplasm</keyword>
<comment type="subcellular location">
    <subcellularLocation>
        <location evidence="9">Cytoplasm</location>
    </subcellularLocation>
</comment>
<dbReference type="NCBIfam" id="NF001138">
    <property type="entry name" value="PRK00143.1"/>
    <property type="match status" value="1"/>
</dbReference>
<dbReference type="FunFam" id="2.30.30.280:FF:000001">
    <property type="entry name" value="tRNA-specific 2-thiouridylase MnmA"/>
    <property type="match status" value="1"/>
</dbReference>
<keyword evidence="4 9" id="KW-0547">Nucleotide-binding</keyword>
<evidence type="ECO:0000256" key="7">
    <source>
        <dbReference type="ARBA" id="ARBA00023157"/>
    </source>
</evidence>
<evidence type="ECO:0000259" key="10">
    <source>
        <dbReference type="Pfam" id="PF20258"/>
    </source>
</evidence>
<feature type="site" description="Interaction with tRNA" evidence="9">
    <location>
        <position position="359"/>
    </location>
</feature>
<dbReference type="PANTHER" id="PTHR11933:SF5">
    <property type="entry name" value="MITOCHONDRIAL TRNA-SPECIFIC 2-THIOURIDYLASE 1"/>
    <property type="match status" value="1"/>
</dbReference>
<feature type="region of interest" description="Interaction with tRNA" evidence="9">
    <location>
        <begin position="170"/>
        <end position="172"/>
    </location>
</feature>
<dbReference type="Gene3D" id="3.40.50.620">
    <property type="entry name" value="HUPs"/>
    <property type="match status" value="1"/>
</dbReference>
<evidence type="ECO:0000256" key="8">
    <source>
        <dbReference type="ARBA" id="ARBA00051542"/>
    </source>
</evidence>
<comment type="function">
    <text evidence="9">Catalyzes the 2-thiolation of uridine at the wobble position (U34) of tRNA, leading to the formation of s(2)U34.</text>
</comment>
<dbReference type="EC" id="2.8.1.13" evidence="9"/>
<keyword evidence="7" id="KW-1015">Disulfide bond</keyword>
<dbReference type="KEGG" id="aplt:ANPL_03295"/>
<comment type="catalytic activity">
    <reaction evidence="8 9">
        <text>S-sulfanyl-L-cysteinyl-[protein] + uridine(34) in tRNA + AH2 + ATP = 2-thiouridine(34) in tRNA + L-cysteinyl-[protein] + A + AMP + diphosphate + H(+)</text>
        <dbReference type="Rhea" id="RHEA:47032"/>
        <dbReference type="Rhea" id="RHEA-COMP:10131"/>
        <dbReference type="Rhea" id="RHEA-COMP:11726"/>
        <dbReference type="Rhea" id="RHEA-COMP:11727"/>
        <dbReference type="Rhea" id="RHEA-COMP:11728"/>
        <dbReference type="ChEBI" id="CHEBI:13193"/>
        <dbReference type="ChEBI" id="CHEBI:15378"/>
        <dbReference type="ChEBI" id="CHEBI:17499"/>
        <dbReference type="ChEBI" id="CHEBI:29950"/>
        <dbReference type="ChEBI" id="CHEBI:30616"/>
        <dbReference type="ChEBI" id="CHEBI:33019"/>
        <dbReference type="ChEBI" id="CHEBI:61963"/>
        <dbReference type="ChEBI" id="CHEBI:65315"/>
        <dbReference type="ChEBI" id="CHEBI:87170"/>
        <dbReference type="ChEBI" id="CHEBI:456215"/>
        <dbReference type="EC" id="2.8.1.13"/>
    </reaction>
</comment>
<dbReference type="Pfam" id="PF03054">
    <property type="entry name" value="tRNA_Me_trans"/>
    <property type="match status" value="1"/>
</dbReference>
<dbReference type="GO" id="GO:0103016">
    <property type="term" value="F:tRNA-uridine 2-sulfurtransferase activity"/>
    <property type="evidence" value="ECO:0007669"/>
    <property type="project" value="UniProtKB-EC"/>
</dbReference>
<evidence type="ECO:0000256" key="4">
    <source>
        <dbReference type="ARBA" id="ARBA00022741"/>
    </source>
</evidence>
<dbReference type="GO" id="GO:0002143">
    <property type="term" value="P:tRNA wobble position uridine thiolation"/>
    <property type="evidence" value="ECO:0007669"/>
    <property type="project" value="TreeGrafter"/>
</dbReference>
<keyword evidence="5 9" id="KW-0067">ATP-binding</keyword>
<keyword evidence="3 9" id="KW-0819">tRNA processing</keyword>
<evidence type="ECO:0000256" key="2">
    <source>
        <dbReference type="ARBA" id="ARBA00022679"/>
    </source>
</evidence>
<dbReference type="InterPro" id="IPR014729">
    <property type="entry name" value="Rossmann-like_a/b/a_fold"/>
</dbReference>
<sequence>MFLFTMNIDDLQLDPLIPGKRPENTTVVVAMSGGVDSSVVAVLLHKLGYRVIGATMQLYSAPAGVALGKSCCGNADVRDAKRVAGLYGFPHYVLDYEEIFRKEVIDDFVNSYKLGETPIPCVKCNQNLKFRDMLNMARTIGGDVVATGHYVRRVVVNGEQQIWSGRDKSKDQSYFLFSMTLEQLQFVRFPLGDLVKSDVRSLARHLNLEVADKPDSQDICFVPKNYKDTLNALDPTAAKKGKIVHVDGRVLGEHNGIANFTVGQRKGIKISAPAPLYVVSLDPNKNKVVVGPASSLIKTQLFIKELNWLSKDKIPSQGISVNVRLRSSAETVRATLSRGREDSYGVVILEEGRVVSPGQACVMYENERLLGGGWILRPSYSSISLQ</sequence>
<dbReference type="InterPro" id="IPR004506">
    <property type="entry name" value="MnmA-like"/>
</dbReference>
<reference evidence="12 13" key="1">
    <citation type="journal article" date="2020" name="Pathogens">
        <title>First Whole Genome Sequence of Anaplasma platys, an Obligate Intracellular Rickettsial Pathogen of Dogs.</title>
        <authorList>
            <person name="Llanes A."/>
            <person name="Rajeev S."/>
        </authorList>
    </citation>
    <scope>NUCLEOTIDE SEQUENCE [LARGE SCALE GENOMIC DNA]</scope>
    <source>
        <strain evidence="12 13">S3</strain>
    </source>
</reference>
<keyword evidence="2 9" id="KW-0808">Transferase</keyword>
<gene>
    <name evidence="9 12" type="primary">mnmA</name>
    <name evidence="12" type="ORF">ANPL_03295</name>
</gene>
<evidence type="ECO:0000313" key="12">
    <source>
        <dbReference type="EMBL" id="QJC27717.1"/>
    </source>
</evidence>
<organism evidence="12 13">
    <name type="scientific">Anaplasma platys</name>
    <dbReference type="NCBI Taxonomy" id="949"/>
    <lineage>
        <taxon>Bacteria</taxon>
        <taxon>Pseudomonadati</taxon>
        <taxon>Pseudomonadota</taxon>
        <taxon>Alphaproteobacteria</taxon>
        <taxon>Rickettsiales</taxon>
        <taxon>Anaplasmataceae</taxon>
        <taxon>Anaplasma</taxon>
    </lineage>
</organism>
<comment type="caution">
    <text evidence="9">Lacks conserved residue(s) required for the propagation of feature annotation.</text>
</comment>
<keyword evidence="1 9" id="KW-0820">tRNA-binding</keyword>
<dbReference type="Pfam" id="PF20259">
    <property type="entry name" value="tRNA_Me_trans_M"/>
    <property type="match status" value="1"/>
</dbReference>
<dbReference type="PANTHER" id="PTHR11933">
    <property type="entry name" value="TRNA 5-METHYLAMINOMETHYL-2-THIOURIDYLATE -METHYLTRANSFERASE"/>
    <property type="match status" value="1"/>
</dbReference>
<dbReference type="Proteomes" id="UP000500930">
    <property type="component" value="Chromosome"/>
</dbReference>
<dbReference type="SUPFAM" id="SSF52402">
    <property type="entry name" value="Adenine nucleotide alpha hydrolases-like"/>
    <property type="match status" value="1"/>
</dbReference>
<evidence type="ECO:0000256" key="5">
    <source>
        <dbReference type="ARBA" id="ARBA00022840"/>
    </source>
</evidence>
<evidence type="ECO:0000256" key="6">
    <source>
        <dbReference type="ARBA" id="ARBA00022884"/>
    </source>
</evidence>
<protein>
    <recommendedName>
        <fullName evidence="9">tRNA-specific 2-thiouridylase MnmA</fullName>
        <ecNumber evidence="9">2.8.1.13</ecNumber>
    </recommendedName>
</protein>
<dbReference type="InterPro" id="IPR046884">
    <property type="entry name" value="MnmA-like_central"/>
</dbReference>
<dbReference type="EMBL" id="CP046391">
    <property type="protein sequence ID" value="QJC27717.1"/>
    <property type="molecule type" value="Genomic_DNA"/>
</dbReference>
<dbReference type="NCBIfam" id="TIGR00420">
    <property type="entry name" value="trmU"/>
    <property type="match status" value="1"/>
</dbReference>
<name>A0A858PYS0_9RICK</name>
<evidence type="ECO:0000259" key="11">
    <source>
        <dbReference type="Pfam" id="PF20259"/>
    </source>
</evidence>
<dbReference type="CDD" id="cd01998">
    <property type="entry name" value="MnmA_TRMU-like"/>
    <property type="match status" value="1"/>
</dbReference>
<comment type="similarity">
    <text evidence="9">Belongs to the MnmA/TRMU family.</text>
</comment>
<dbReference type="Pfam" id="PF20258">
    <property type="entry name" value="tRNA_Me_trans_C"/>
    <property type="match status" value="1"/>
</dbReference>
<dbReference type="Gene3D" id="2.40.30.10">
    <property type="entry name" value="Translation factors"/>
    <property type="match status" value="1"/>
</dbReference>
<keyword evidence="6 9" id="KW-0694">RNA-binding</keyword>
<dbReference type="InterPro" id="IPR023382">
    <property type="entry name" value="MnmA-like_central_sf"/>
</dbReference>
<dbReference type="GO" id="GO:0005737">
    <property type="term" value="C:cytoplasm"/>
    <property type="evidence" value="ECO:0007669"/>
    <property type="project" value="UniProtKB-SubCell"/>
</dbReference>
<evidence type="ECO:0000256" key="9">
    <source>
        <dbReference type="HAMAP-Rule" id="MF_00144"/>
    </source>
</evidence>